<accession>A0A2G9Y7P7</accession>
<dbReference type="EMBL" id="PCRE01000011">
    <property type="protein sequence ID" value="PIP15272.1"/>
    <property type="molecule type" value="Genomic_DNA"/>
</dbReference>
<keyword evidence="1" id="KW-0812">Transmembrane</keyword>
<reference evidence="2 3" key="1">
    <citation type="submission" date="2017-09" db="EMBL/GenBank/DDBJ databases">
        <title>Depth-based differentiation of microbial function through sediment-hosted aquifers and enrichment of novel symbionts in the deep terrestrial subsurface.</title>
        <authorList>
            <person name="Probst A.J."/>
            <person name="Ladd B."/>
            <person name="Jarett J.K."/>
            <person name="Geller-Mcgrath D.E."/>
            <person name="Sieber C.M."/>
            <person name="Emerson J.B."/>
            <person name="Anantharaman K."/>
            <person name="Thomas B.C."/>
            <person name="Malmstrom R."/>
            <person name="Stieglmeier M."/>
            <person name="Klingl A."/>
            <person name="Woyke T."/>
            <person name="Ryan C.M."/>
            <person name="Banfield J.F."/>
        </authorList>
    </citation>
    <scope>NUCLEOTIDE SEQUENCE [LARGE SCALE GENOMIC DNA]</scope>
    <source>
        <strain evidence="2">CG23_combo_of_CG06-09_8_20_14_all_35_49</strain>
    </source>
</reference>
<keyword evidence="1" id="KW-1133">Transmembrane helix</keyword>
<evidence type="ECO:0000256" key="1">
    <source>
        <dbReference type="SAM" id="Phobius"/>
    </source>
</evidence>
<sequence>MRTGIAAIALCYSSAAIGFLHLPPGFLALPIIYGGETIRQMALSKSHTLKDILNCPPKDPMSNVNRTLIDSIALGSSVALIGLLHANPTFFILPGLYFAEMVRQPITALKKNKKK</sequence>
<gene>
    <name evidence="2" type="ORF">COX47_00745</name>
</gene>
<dbReference type="AlphaFoldDB" id="A0A2G9Y7P7"/>
<proteinExistence type="predicted"/>
<keyword evidence="1" id="KW-0472">Membrane</keyword>
<organism evidence="2 3">
    <name type="scientific">Candidatus Roizmanbacteria bacterium CG23_combo_of_CG06-09_8_20_14_all_35_49</name>
    <dbReference type="NCBI Taxonomy" id="1974863"/>
    <lineage>
        <taxon>Bacteria</taxon>
        <taxon>Candidatus Roizmaniibacteriota</taxon>
    </lineage>
</organism>
<feature type="transmembrane region" description="Helical" evidence="1">
    <location>
        <begin position="72"/>
        <end position="99"/>
    </location>
</feature>
<protein>
    <submittedName>
        <fullName evidence="2">Uncharacterized protein</fullName>
    </submittedName>
</protein>
<name>A0A2G9Y7P7_9BACT</name>
<comment type="caution">
    <text evidence="2">The sequence shown here is derived from an EMBL/GenBank/DDBJ whole genome shotgun (WGS) entry which is preliminary data.</text>
</comment>
<evidence type="ECO:0000313" key="2">
    <source>
        <dbReference type="EMBL" id="PIP15272.1"/>
    </source>
</evidence>
<dbReference type="Proteomes" id="UP000231025">
    <property type="component" value="Unassembled WGS sequence"/>
</dbReference>
<evidence type="ECO:0000313" key="3">
    <source>
        <dbReference type="Proteomes" id="UP000231025"/>
    </source>
</evidence>